<sequence>MEKIIEGKDIYFMDIVQDKIIVNDNYEGILVFDTNLNLLKEIKIYDDISIYTSYIIGNNQIVLFCPENEKIIYVNLEKYTSNIITINEDLADIIQMKLYAVDEKKCIFITPQKEYIELLWEYGIMRIIDKSTELKYKEKSNNIVAVNEKIKKVLDTYNDYINIDINEHLFSIVYEEKIVFYNGIKIEIIKSKKGYIFNNAKFAKKDYEIFLVVLSNDIEDNEISTISIFNI</sequence>
<gene>
    <name evidence="1" type="ORF">FF104_20645</name>
</gene>
<proteinExistence type="predicted"/>
<dbReference type="AlphaFoldDB" id="A0AAP9UGD0"/>
<evidence type="ECO:0000313" key="1">
    <source>
        <dbReference type="EMBL" id="QMW93313.1"/>
    </source>
</evidence>
<accession>A0AAP9UGD0</accession>
<organism evidence="1 2">
    <name type="scientific">Clostridium butyricum</name>
    <dbReference type="NCBI Taxonomy" id="1492"/>
    <lineage>
        <taxon>Bacteria</taxon>
        <taxon>Bacillati</taxon>
        <taxon>Bacillota</taxon>
        <taxon>Clostridia</taxon>
        <taxon>Eubacteriales</taxon>
        <taxon>Clostridiaceae</taxon>
        <taxon>Clostridium</taxon>
    </lineage>
</organism>
<dbReference type="Proteomes" id="UP000515243">
    <property type="component" value="Chromosome 2"/>
</dbReference>
<evidence type="ECO:0000313" key="2">
    <source>
        <dbReference type="Proteomes" id="UP000515243"/>
    </source>
</evidence>
<dbReference type="RefSeq" id="WP_035761737.1">
    <property type="nucleotide sequence ID" value="NZ_AP019717.1"/>
</dbReference>
<protein>
    <submittedName>
        <fullName evidence="1">Uncharacterized protein</fullName>
    </submittedName>
</protein>
<reference evidence="1 2" key="1">
    <citation type="submission" date="2019-05" db="EMBL/GenBank/DDBJ databases">
        <authorList>
            <person name="Schori C."/>
            <person name="Ahrens C."/>
        </authorList>
    </citation>
    <scope>NUCLEOTIDE SEQUENCE [LARGE SCALE GENOMIC DNA]</scope>
    <source>
        <strain evidence="1 2">DSM 10702</strain>
    </source>
</reference>
<dbReference type="EMBL" id="CP040627">
    <property type="protein sequence ID" value="QMW93313.1"/>
    <property type="molecule type" value="Genomic_DNA"/>
</dbReference>
<dbReference type="GeneID" id="92946630"/>
<name>A0AAP9UGD0_CLOBU</name>